<evidence type="ECO:0000256" key="16">
    <source>
        <dbReference type="ARBA" id="ARBA00033235"/>
    </source>
</evidence>
<accession>A0A1M6DBR0</accession>
<evidence type="ECO:0000256" key="12">
    <source>
        <dbReference type="ARBA" id="ARBA00022683"/>
    </source>
</evidence>
<feature type="binding site" evidence="20">
    <location>
        <position position="452"/>
    </location>
    <ligand>
        <name>Mg(2+)</name>
        <dbReference type="ChEBI" id="CHEBI:18420"/>
    </ligand>
</feature>
<dbReference type="EMBL" id="FQYQ01000004">
    <property type="protein sequence ID" value="SHI70707.1"/>
    <property type="molecule type" value="Genomic_DNA"/>
</dbReference>
<keyword evidence="11 17" id="KW-0808">Transferase</keyword>
<dbReference type="InterPro" id="IPR015813">
    <property type="entry name" value="Pyrv/PenolPyrv_kinase-like_dom"/>
</dbReference>
<keyword evidence="13 17" id="KW-0479">Metal-binding</keyword>
<keyword evidence="25" id="KW-1185">Reference proteome</keyword>
<evidence type="ECO:0000259" key="22">
    <source>
        <dbReference type="Pfam" id="PF02896"/>
    </source>
</evidence>
<dbReference type="SUPFAM" id="SSF52009">
    <property type="entry name" value="Phosphohistidine domain"/>
    <property type="match status" value="1"/>
</dbReference>
<keyword evidence="14 17" id="KW-0418">Kinase</keyword>
<evidence type="ECO:0000256" key="13">
    <source>
        <dbReference type="ARBA" id="ARBA00022723"/>
    </source>
</evidence>
<dbReference type="InterPro" id="IPR036618">
    <property type="entry name" value="PtsI_HPr-bd_sf"/>
</dbReference>
<evidence type="ECO:0000256" key="8">
    <source>
        <dbReference type="ARBA" id="ARBA00022448"/>
    </source>
</evidence>
<dbReference type="SUPFAM" id="SSF47831">
    <property type="entry name" value="Enzyme I of the PEP:sugar phosphotransferase system HPr-binding (sub)domain"/>
    <property type="match status" value="1"/>
</dbReference>
<dbReference type="InterPro" id="IPR008731">
    <property type="entry name" value="PTS_EIN"/>
</dbReference>
<dbReference type="GO" id="GO:0009401">
    <property type="term" value="P:phosphoenolpyruvate-dependent sugar phosphotransferase system"/>
    <property type="evidence" value="ECO:0007669"/>
    <property type="project" value="UniProtKB-KW"/>
</dbReference>
<evidence type="ECO:0000259" key="21">
    <source>
        <dbReference type="Pfam" id="PF00391"/>
    </source>
</evidence>
<feature type="binding site" evidence="19">
    <location>
        <position position="293"/>
    </location>
    <ligand>
        <name>phosphoenolpyruvate</name>
        <dbReference type="ChEBI" id="CHEBI:58702"/>
    </ligand>
</feature>
<evidence type="ECO:0000256" key="18">
    <source>
        <dbReference type="PIRSR" id="PIRSR000732-1"/>
    </source>
</evidence>
<dbReference type="PRINTS" id="PR01736">
    <property type="entry name" value="PHPHTRNFRASE"/>
</dbReference>
<feature type="domain" description="PEP-utilising enzyme C-terminal" evidence="22">
    <location>
        <begin position="249"/>
        <end position="536"/>
    </location>
</feature>
<dbReference type="PANTHER" id="PTHR46244:SF3">
    <property type="entry name" value="PHOSPHOENOLPYRUVATE-PROTEIN PHOSPHOTRANSFERASE"/>
    <property type="match status" value="1"/>
</dbReference>
<dbReference type="GO" id="GO:0008965">
    <property type="term" value="F:phosphoenolpyruvate-protein phosphotransferase activity"/>
    <property type="evidence" value="ECO:0007669"/>
    <property type="project" value="UniProtKB-EC"/>
</dbReference>
<dbReference type="STRING" id="185007.SAMN02910350_00097"/>
<proteinExistence type="inferred from homology"/>
<keyword evidence="12 17" id="KW-0598">Phosphotransferase system</keyword>
<dbReference type="GO" id="GO:0005737">
    <property type="term" value="C:cytoplasm"/>
    <property type="evidence" value="ECO:0007669"/>
    <property type="project" value="UniProtKB-SubCell"/>
</dbReference>
<evidence type="ECO:0000256" key="11">
    <source>
        <dbReference type="ARBA" id="ARBA00022679"/>
    </source>
</evidence>
<keyword evidence="8 17" id="KW-0813">Transport</keyword>
<organism evidence="24 25">
    <name type="scientific">Pseudobutyrivibrio xylanivorans DSM 14809</name>
    <dbReference type="NCBI Taxonomy" id="1123012"/>
    <lineage>
        <taxon>Bacteria</taxon>
        <taxon>Bacillati</taxon>
        <taxon>Bacillota</taxon>
        <taxon>Clostridia</taxon>
        <taxon>Lachnospirales</taxon>
        <taxon>Lachnospiraceae</taxon>
        <taxon>Pseudobutyrivibrio</taxon>
    </lineage>
</organism>
<dbReference type="InterPro" id="IPR024692">
    <property type="entry name" value="PTS_EI"/>
</dbReference>
<dbReference type="InterPro" id="IPR050499">
    <property type="entry name" value="PEP-utilizing_PTS_enzyme"/>
</dbReference>
<comment type="similarity">
    <text evidence="5 17">Belongs to the PEP-utilizing enzyme family.</text>
</comment>
<evidence type="ECO:0000256" key="10">
    <source>
        <dbReference type="ARBA" id="ARBA00022597"/>
    </source>
</evidence>
<dbReference type="InterPro" id="IPR036637">
    <property type="entry name" value="Phosphohistidine_dom_sf"/>
</dbReference>
<keyword evidence="9 17" id="KW-0963">Cytoplasm</keyword>
<evidence type="ECO:0000256" key="5">
    <source>
        <dbReference type="ARBA" id="ARBA00007837"/>
    </source>
</evidence>
<name>A0A1M6DBR0_PSEXY</name>
<dbReference type="AlphaFoldDB" id="A0A1M6DBR0"/>
<feature type="domain" description="Phosphotransferase system enzyme I N-terminal" evidence="23">
    <location>
        <begin position="3"/>
        <end position="123"/>
    </location>
</feature>
<dbReference type="Pfam" id="PF05524">
    <property type="entry name" value="PEP-utilisers_N"/>
    <property type="match status" value="1"/>
</dbReference>
<dbReference type="NCBIfam" id="TIGR01417">
    <property type="entry name" value="PTS_I_fam"/>
    <property type="match status" value="1"/>
</dbReference>
<evidence type="ECO:0000256" key="20">
    <source>
        <dbReference type="PIRSR" id="PIRSR000732-3"/>
    </source>
</evidence>
<evidence type="ECO:0000256" key="7">
    <source>
        <dbReference type="ARBA" id="ARBA00016544"/>
    </source>
</evidence>
<dbReference type="PANTHER" id="PTHR46244">
    <property type="entry name" value="PHOSPHOENOLPYRUVATE-PROTEIN PHOSPHOTRANSFERASE"/>
    <property type="match status" value="1"/>
</dbReference>
<dbReference type="InterPro" id="IPR018274">
    <property type="entry name" value="PEP_util_AS"/>
</dbReference>
<feature type="binding site" evidence="19">
    <location>
        <position position="462"/>
    </location>
    <ligand>
        <name>phosphoenolpyruvate</name>
        <dbReference type="ChEBI" id="CHEBI:58702"/>
    </ligand>
</feature>
<evidence type="ECO:0000313" key="25">
    <source>
        <dbReference type="Proteomes" id="UP000184185"/>
    </source>
</evidence>
<dbReference type="InterPro" id="IPR040442">
    <property type="entry name" value="Pyrv_kinase-like_dom_sf"/>
</dbReference>
<dbReference type="InterPro" id="IPR000121">
    <property type="entry name" value="PEP_util_C"/>
</dbReference>
<dbReference type="GO" id="GO:0016301">
    <property type="term" value="F:kinase activity"/>
    <property type="evidence" value="ECO:0007669"/>
    <property type="project" value="UniProtKB-KW"/>
</dbReference>
<dbReference type="PIRSF" id="PIRSF000732">
    <property type="entry name" value="PTS_enzyme_I"/>
    <property type="match status" value="1"/>
</dbReference>
<comment type="function">
    <text evidence="3 17">General (non sugar-specific) component of the phosphoenolpyruvate-dependent sugar phosphotransferase system (sugar PTS). This major carbohydrate active-transport system catalyzes the phosphorylation of incoming sugar substrates concomitantly with their translocation across the cell membrane. Enzyme I transfers the phosphoryl group from phosphoenolpyruvate (PEP) to the phosphoryl carrier protein (HPr).</text>
</comment>
<dbReference type="GO" id="GO:0046872">
    <property type="term" value="F:metal ion binding"/>
    <property type="evidence" value="ECO:0007669"/>
    <property type="project" value="UniProtKB-KW"/>
</dbReference>
<protein>
    <recommendedName>
        <fullName evidence="7 17">Phosphoenolpyruvate-protein phosphotransferase</fullName>
        <ecNumber evidence="6 17">2.7.3.9</ecNumber>
    </recommendedName>
    <alternativeName>
        <fullName evidence="16 17">Phosphotransferase system, enzyme I</fullName>
    </alternativeName>
</protein>
<dbReference type="InterPro" id="IPR008279">
    <property type="entry name" value="PEP-util_enz_mobile_dom"/>
</dbReference>
<dbReference type="PROSITE" id="PS00742">
    <property type="entry name" value="PEP_ENZYMES_2"/>
    <property type="match status" value="1"/>
</dbReference>
<gene>
    <name evidence="24" type="ORF">SAMN02745725_00922</name>
</gene>
<dbReference type="Pfam" id="PF00391">
    <property type="entry name" value="PEP-utilizers"/>
    <property type="match status" value="1"/>
</dbReference>
<keyword evidence="10 17" id="KW-0762">Sugar transport</keyword>
<dbReference type="Gene3D" id="1.10.274.10">
    <property type="entry name" value="PtsI, HPr-binding domain"/>
    <property type="match status" value="1"/>
</dbReference>
<dbReference type="EC" id="2.7.3.9" evidence="6 17"/>
<comment type="cofactor">
    <cofactor evidence="2 17 20">
        <name>Mg(2+)</name>
        <dbReference type="ChEBI" id="CHEBI:18420"/>
    </cofactor>
</comment>
<dbReference type="Proteomes" id="UP000184185">
    <property type="component" value="Unassembled WGS sequence"/>
</dbReference>
<reference evidence="24 25" key="1">
    <citation type="submission" date="2016-11" db="EMBL/GenBank/DDBJ databases">
        <authorList>
            <person name="Jaros S."/>
            <person name="Januszkiewicz K."/>
            <person name="Wedrychowicz H."/>
        </authorList>
    </citation>
    <scope>NUCLEOTIDE SEQUENCE [LARGE SCALE GENOMIC DNA]</scope>
    <source>
        <strain evidence="24 25">DSM 14809</strain>
    </source>
</reference>
<comment type="subcellular location">
    <subcellularLocation>
        <location evidence="4 17">Cytoplasm</location>
    </subcellularLocation>
</comment>
<dbReference type="OrthoDB" id="9765468at2"/>
<evidence type="ECO:0000256" key="17">
    <source>
        <dbReference type="PIRNR" id="PIRNR000732"/>
    </source>
</evidence>
<dbReference type="RefSeq" id="WP_072913365.1">
    <property type="nucleotide sequence ID" value="NZ_FQYQ01000004.1"/>
</dbReference>
<dbReference type="SUPFAM" id="SSF51621">
    <property type="entry name" value="Phosphoenolpyruvate/pyruvate domain"/>
    <property type="match status" value="1"/>
</dbReference>
<evidence type="ECO:0000256" key="15">
    <source>
        <dbReference type="ARBA" id="ARBA00022842"/>
    </source>
</evidence>
<sequence>MYKGIEASRGIGIGSICLIVERDLSFESKHIDDTDAEKARFNSAIDKFKAETAEMAENIRKNIGPKEAEIMEGHLAMINDPTMAGEMTKMIEAGQCAEAAVTAVCDMFIGMFSKMEDDMMRQRASDISDIKISLLKILLGVEDVDISKVAPGTVLVAHDLTPSMTSQIVKENVVGIITEVGGKTSHSAILARALEIPAVLSVPGITELVKDKDTAIVDGTEGDVYINPDGDVVSKYVIKREEFIRAQAELKNFFGKETVTADGDRVELFCNIGTPKDAKKAIECDGEGIGLFRSEFLFMDKPHLPTEDEQFEAYKEAVETMSGKTVIIRTLDIGGDKDIPYLGLEKEENPFLGYRAVRYCLANKDIYKTQLRGLLRASAYGKVKIMVPLVTCVDEVRAVKALVEECKQELKAEGIKYDENIEVGCMVETAAASLIADLLAKEADFFSIGTNDLTQYTMSVDRGNANVAYLYSAFQPAVLRSIKNIIQAGNAAGIPVGMCGEAAADPLMIPLLMSFGLDEYSVNPVLVLTARSIISKWSKAEADALAEKALSLSTEAEVVALLKASAK</sequence>
<evidence type="ECO:0000256" key="1">
    <source>
        <dbReference type="ARBA" id="ARBA00000683"/>
    </source>
</evidence>
<evidence type="ECO:0000256" key="6">
    <source>
        <dbReference type="ARBA" id="ARBA00012232"/>
    </source>
</evidence>
<evidence type="ECO:0000256" key="3">
    <source>
        <dbReference type="ARBA" id="ARBA00002728"/>
    </source>
</evidence>
<dbReference type="InterPro" id="IPR006318">
    <property type="entry name" value="PTS_EI-like"/>
</dbReference>
<feature type="binding site" evidence="19">
    <location>
        <begin position="451"/>
        <end position="452"/>
    </location>
    <ligand>
        <name>phosphoenolpyruvate</name>
        <dbReference type="ChEBI" id="CHEBI:58702"/>
    </ligand>
</feature>
<keyword evidence="15 17" id="KW-0460">Magnesium</keyword>
<dbReference type="PROSITE" id="PS00370">
    <property type="entry name" value="PEP_ENZYMES_PHOS_SITE"/>
    <property type="match status" value="1"/>
</dbReference>
<evidence type="ECO:0000256" key="2">
    <source>
        <dbReference type="ARBA" id="ARBA00001946"/>
    </source>
</evidence>
<dbReference type="Pfam" id="PF02896">
    <property type="entry name" value="PEP-utilizers_C"/>
    <property type="match status" value="1"/>
</dbReference>
<dbReference type="InterPro" id="IPR023151">
    <property type="entry name" value="PEP_util_CS"/>
</dbReference>
<evidence type="ECO:0000256" key="4">
    <source>
        <dbReference type="ARBA" id="ARBA00004496"/>
    </source>
</evidence>
<evidence type="ECO:0000256" key="9">
    <source>
        <dbReference type="ARBA" id="ARBA00022490"/>
    </source>
</evidence>
<evidence type="ECO:0000256" key="14">
    <source>
        <dbReference type="ARBA" id="ARBA00022777"/>
    </source>
</evidence>
<dbReference type="Gene3D" id="3.20.20.60">
    <property type="entry name" value="Phosphoenolpyruvate-binding domains"/>
    <property type="match status" value="1"/>
</dbReference>
<feature type="active site" description="Proton donor" evidence="18">
    <location>
        <position position="499"/>
    </location>
</feature>
<feature type="active site" description="Tele-phosphohistidine intermediate" evidence="18">
    <location>
        <position position="186"/>
    </location>
</feature>
<feature type="binding site" evidence="19">
    <location>
        <position position="329"/>
    </location>
    <ligand>
        <name>phosphoenolpyruvate</name>
        <dbReference type="ChEBI" id="CHEBI:58702"/>
    </ligand>
</feature>
<comment type="catalytic activity">
    <reaction evidence="1 17">
        <text>L-histidyl-[protein] + phosphoenolpyruvate = N(pros)-phospho-L-histidyl-[protein] + pyruvate</text>
        <dbReference type="Rhea" id="RHEA:23880"/>
        <dbReference type="Rhea" id="RHEA-COMP:9745"/>
        <dbReference type="Rhea" id="RHEA-COMP:9746"/>
        <dbReference type="ChEBI" id="CHEBI:15361"/>
        <dbReference type="ChEBI" id="CHEBI:29979"/>
        <dbReference type="ChEBI" id="CHEBI:58702"/>
        <dbReference type="ChEBI" id="CHEBI:64837"/>
        <dbReference type="EC" id="2.7.3.9"/>
    </reaction>
</comment>
<feature type="binding site" evidence="20">
    <location>
        <position position="428"/>
    </location>
    <ligand>
        <name>Mg(2+)</name>
        <dbReference type="ChEBI" id="CHEBI:18420"/>
    </ligand>
</feature>
<evidence type="ECO:0000313" key="24">
    <source>
        <dbReference type="EMBL" id="SHI70707.1"/>
    </source>
</evidence>
<evidence type="ECO:0000259" key="23">
    <source>
        <dbReference type="Pfam" id="PF05524"/>
    </source>
</evidence>
<evidence type="ECO:0000256" key="19">
    <source>
        <dbReference type="PIRSR" id="PIRSR000732-2"/>
    </source>
</evidence>
<feature type="domain" description="PEP-utilising enzyme mobile" evidence="21">
    <location>
        <begin position="150"/>
        <end position="222"/>
    </location>
</feature>
<dbReference type="Gene3D" id="3.50.30.10">
    <property type="entry name" value="Phosphohistidine domain"/>
    <property type="match status" value="1"/>
</dbReference>